<organism evidence="1 2">
    <name type="scientific">Pararge aegeria aegeria</name>
    <dbReference type="NCBI Taxonomy" id="348720"/>
    <lineage>
        <taxon>Eukaryota</taxon>
        <taxon>Metazoa</taxon>
        <taxon>Ecdysozoa</taxon>
        <taxon>Arthropoda</taxon>
        <taxon>Hexapoda</taxon>
        <taxon>Insecta</taxon>
        <taxon>Pterygota</taxon>
        <taxon>Neoptera</taxon>
        <taxon>Endopterygota</taxon>
        <taxon>Lepidoptera</taxon>
        <taxon>Glossata</taxon>
        <taxon>Ditrysia</taxon>
        <taxon>Papilionoidea</taxon>
        <taxon>Nymphalidae</taxon>
        <taxon>Satyrinae</taxon>
        <taxon>Satyrini</taxon>
        <taxon>Parargina</taxon>
        <taxon>Pararge</taxon>
    </lineage>
</organism>
<proteinExistence type="predicted"/>
<gene>
    <name evidence="1" type="primary">jg15721</name>
    <name evidence="1" type="ORF">PAEG_LOCUS24976</name>
</gene>
<protein>
    <submittedName>
        <fullName evidence="1">Jg15721 protein</fullName>
    </submittedName>
</protein>
<sequence length="79" mass="8922">MTSSFFQQFALYFDHHYELEQLVSLMSPDMAQIFLMIGSNSRLLATRCLLVITIEVCMVARDLAFGQLLPGNEPGNSHL</sequence>
<name>A0A8S4SKW1_9NEOP</name>
<reference evidence="1" key="1">
    <citation type="submission" date="2022-03" db="EMBL/GenBank/DDBJ databases">
        <authorList>
            <person name="Lindestad O."/>
        </authorList>
    </citation>
    <scope>NUCLEOTIDE SEQUENCE</scope>
</reference>
<evidence type="ECO:0000313" key="1">
    <source>
        <dbReference type="EMBL" id="CAH2265637.1"/>
    </source>
</evidence>
<dbReference type="Proteomes" id="UP000838756">
    <property type="component" value="Unassembled WGS sequence"/>
</dbReference>
<evidence type="ECO:0000313" key="2">
    <source>
        <dbReference type="Proteomes" id="UP000838756"/>
    </source>
</evidence>
<comment type="caution">
    <text evidence="1">The sequence shown here is derived from an EMBL/GenBank/DDBJ whole genome shotgun (WGS) entry which is preliminary data.</text>
</comment>
<keyword evidence="2" id="KW-1185">Reference proteome</keyword>
<accession>A0A8S4SKW1</accession>
<dbReference type="AlphaFoldDB" id="A0A8S4SKW1"/>
<dbReference type="EMBL" id="CAKXAJ010026285">
    <property type="protein sequence ID" value="CAH2265637.1"/>
    <property type="molecule type" value="Genomic_DNA"/>
</dbReference>